<dbReference type="AlphaFoldDB" id="A0A3A8ISD4"/>
<dbReference type="RefSeq" id="WP_120541875.1">
    <property type="nucleotide sequence ID" value="NZ_RAVZ01000115.1"/>
</dbReference>
<proteinExistence type="predicted"/>
<organism evidence="1 2">
    <name type="scientific">Corallococcus terminator</name>
    <dbReference type="NCBI Taxonomy" id="2316733"/>
    <lineage>
        <taxon>Bacteria</taxon>
        <taxon>Pseudomonadati</taxon>
        <taxon>Myxococcota</taxon>
        <taxon>Myxococcia</taxon>
        <taxon>Myxococcales</taxon>
        <taxon>Cystobacterineae</taxon>
        <taxon>Myxococcaceae</taxon>
        <taxon>Corallococcus</taxon>
    </lineage>
</organism>
<dbReference type="EMBL" id="RAVZ01000115">
    <property type="protein sequence ID" value="RKG86357.1"/>
    <property type="molecule type" value="Genomic_DNA"/>
</dbReference>
<dbReference type="Proteomes" id="UP000268094">
    <property type="component" value="Unassembled WGS sequence"/>
</dbReference>
<protein>
    <submittedName>
        <fullName evidence="1">Uncharacterized protein</fullName>
    </submittedName>
</protein>
<evidence type="ECO:0000313" key="2">
    <source>
        <dbReference type="Proteomes" id="UP000268094"/>
    </source>
</evidence>
<dbReference type="OrthoDB" id="5521589at2"/>
<reference evidence="2" key="1">
    <citation type="submission" date="2018-09" db="EMBL/GenBank/DDBJ databases">
        <authorList>
            <person name="Livingstone P.G."/>
            <person name="Whitworth D.E."/>
        </authorList>
    </citation>
    <scope>NUCLEOTIDE SEQUENCE [LARGE SCALE GENOMIC DNA]</scope>
    <source>
        <strain evidence="2">CA054A</strain>
    </source>
</reference>
<name>A0A3A8ISD4_9BACT</name>
<gene>
    <name evidence="1" type="ORF">D7V88_17990</name>
</gene>
<keyword evidence="2" id="KW-1185">Reference proteome</keyword>
<accession>A0A3A8ISD4</accession>
<comment type="caution">
    <text evidence="1">The sequence shown here is derived from an EMBL/GenBank/DDBJ whole genome shotgun (WGS) entry which is preliminary data.</text>
</comment>
<sequence>MASSDNHLAWDPKTLNHTDRPSGFGCLWRHTLTDNAGWSSHPCNHMANGYRVSLSARSTLYNKDHQKIARRMRLVGEDFGLRSKALKRTWKRFPASAGTKRKLTLSDFLKRARGSLYWLSRGPEGWHIGAKHLSPVPNQRLKIGGRPQFQPRQNKVQGGYGAFYPYEHNYHHLIPIGAVEEWVVGNGAPGGETRSDTIVKMILISRWNIHNEKNMILLPQQEFESLIVGLPAHCPWGVPKHADYQSSLKSRLRKLRRMIDKKLKQEEHPKELKAAILDEFNSLSKTLLEQVKSMPAGAKLTAATL</sequence>
<evidence type="ECO:0000313" key="1">
    <source>
        <dbReference type="EMBL" id="RKG86357.1"/>
    </source>
</evidence>